<dbReference type="EMBL" id="NJBN01000009">
    <property type="protein sequence ID" value="TKJ38568.1"/>
    <property type="molecule type" value="Genomic_DNA"/>
</dbReference>
<feature type="domain" description="Response regulatory" evidence="4">
    <location>
        <begin position="5"/>
        <end position="119"/>
    </location>
</feature>
<comment type="caution">
    <text evidence="5">The sequence shown here is derived from an EMBL/GenBank/DDBJ whole genome shotgun (WGS) entry which is preliminary data.</text>
</comment>
<evidence type="ECO:0000313" key="5">
    <source>
        <dbReference type="EMBL" id="TKJ38568.1"/>
    </source>
</evidence>
<keyword evidence="1 3" id="KW-0597">Phosphoprotein</keyword>
<name>A0A532UUE5_UNCL8</name>
<dbReference type="Gene3D" id="3.40.50.2300">
    <property type="match status" value="1"/>
</dbReference>
<keyword evidence="2" id="KW-0902">Two-component regulatory system</keyword>
<dbReference type="InterPro" id="IPR011006">
    <property type="entry name" value="CheY-like_superfamily"/>
</dbReference>
<evidence type="ECO:0000256" key="3">
    <source>
        <dbReference type="PROSITE-ProRule" id="PRU00169"/>
    </source>
</evidence>
<evidence type="ECO:0000259" key="4">
    <source>
        <dbReference type="PROSITE" id="PS50110"/>
    </source>
</evidence>
<dbReference type="AlphaFoldDB" id="A0A532UUE5"/>
<dbReference type="Pfam" id="PF00072">
    <property type="entry name" value="Response_reg"/>
    <property type="match status" value="1"/>
</dbReference>
<evidence type="ECO:0000313" key="6">
    <source>
        <dbReference type="Proteomes" id="UP000319619"/>
    </source>
</evidence>
<dbReference type="SUPFAM" id="SSF52172">
    <property type="entry name" value="CheY-like"/>
    <property type="match status" value="1"/>
</dbReference>
<protein>
    <submittedName>
        <fullName evidence="5">Response regulator</fullName>
    </submittedName>
</protein>
<dbReference type="PANTHER" id="PTHR44591:SF14">
    <property type="entry name" value="PROTEIN PILG"/>
    <property type="match status" value="1"/>
</dbReference>
<dbReference type="SUPFAM" id="SSF53649">
    <property type="entry name" value="Alkaline phosphatase-like"/>
    <property type="match status" value="1"/>
</dbReference>
<dbReference type="InterPro" id="IPR017850">
    <property type="entry name" value="Alkaline_phosphatase_core_sf"/>
</dbReference>
<accession>A0A532UUE5</accession>
<reference evidence="5 6" key="1">
    <citation type="submission" date="2017-06" db="EMBL/GenBank/DDBJ databases">
        <title>Novel microbial phyla capable of carbon fixation and sulfur reduction in deep-sea sediments.</title>
        <authorList>
            <person name="Huang J."/>
            <person name="Baker B."/>
            <person name="Wang Y."/>
        </authorList>
    </citation>
    <scope>NUCLEOTIDE SEQUENCE [LARGE SCALE GENOMIC DNA]</scope>
    <source>
        <strain evidence="5">B3_LCP</strain>
    </source>
</reference>
<gene>
    <name evidence="5" type="ORF">CEE37_12455</name>
</gene>
<dbReference type="Proteomes" id="UP000319619">
    <property type="component" value="Unassembled WGS sequence"/>
</dbReference>
<feature type="modified residue" description="4-aspartylphosphate" evidence="3">
    <location>
        <position position="54"/>
    </location>
</feature>
<dbReference type="InterPro" id="IPR050595">
    <property type="entry name" value="Bact_response_regulator"/>
</dbReference>
<dbReference type="InterPro" id="IPR001789">
    <property type="entry name" value="Sig_transdc_resp-reg_receiver"/>
</dbReference>
<proteinExistence type="predicted"/>
<dbReference type="PROSITE" id="PS50110">
    <property type="entry name" value="RESPONSE_REGULATORY"/>
    <property type="match status" value="1"/>
</dbReference>
<evidence type="ECO:0000256" key="1">
    <source>
        <dbReference type="ARBA" id="ARBA00022553"/>
    </source>
</evidence>
<dbReference type="Pfam" id="PF08665">
    <property type="entry name" value="PglZ"/>
    <property type="match status" value="1"/>
</dbReference>
<organism evidence="5 6">
    <name type="scientific">candidate division LCP-89 bacterium B3_LCP</name>
    <dbReference type="NCBI Taxonomy" id="2012998"/>
    <lineage>
        <taxon>Bacteria</taxon>
        <taxon>Pseudomonadati</taxon>
        <taxon>Bacteria division LCP-89</taxon>
    </lineage>
</organism>
<sequence length="519" mass="60053">MERKRVLWADDEIEMLRPHILFLEDRGYDVTAVTNGEDAIAQVHRGSFDVILLDEHMSGMGGIVTFSEIKALRPGISTIMITKSEEETLMEEAIGQQIDDFLTKPVNPSQILLALKKLTESSKINRDRIAKDYLAQFNQISTLVSMGATWEEWIDVHVKLSSWDIELDRFPDLGLNDVIQDQKRQCNAEFVRFVEDHYLDWINTEDGPVLSPGIATNFLATPLKQGRNVLFIVIDCLRMDQYLAIEPLLAELFDVRREYHYSILPTSTPYSRNAIFSGLYPRELEQQYPDLWKRGEDDESSSNRYEHQLLDQQLQRLGVTLKSDSKYVKILDLEEADSVERKVSTYFNQSLVSMVFNFVDILAHARSDSDVIKEMVRNEASYRAVTRSWFEHSSLYNILRAFANQDTMIVLTSDHGSIKTYRNTKVISDKDASTNLRYKHGRNLKCDDKHALCIRNPQDFKLPNRGINIDYIIAKEDYYFVYPTNYNKYVNLYKNSFQHGGISLEEMILPVAILNPKQR</sequence>
<evidence type="ECO:0000256" key="2">
    <source>
        <dbReference type="ARBA" id="ARBA00023012"/>
    </source>
</evidence>
<dbReference type="Gene3D" id="3.40.720.10">
    <property type="entry name" value="Alkaline Phosphatase, subunit A"/>
    <property type="match status" value="1"/>
</dbReference>
<dbReference type="PANTHER" id="PTHR44591">
    <property type="entry name" value="STRESS RESPONSE REGULATOR PROTEIN 1"/>
    <property type="match status" value="1"/>
</dbReference>
<dbReference type="GO" id="GO:0000160">
    <property type="term" value="P:phosphorelay signal transduction system"/>
    <property type="evidence" value="ECO:0007669"/>
    <property type="project" value="UniProtKB-KW"/>
</dbReference>
<dbReference type="CDD" id="cd00156">
    <property type="entry name" value="REC"/>
    <property type="match status" value="1"/>
</dbReference>
<dbReference type="SMART" id="SM00448">
    <property type="entry name" value="REC"/>
    <property type="match status" value="1"/>
</dbReference>